<dbReference type="EMBL" id="UINC01080946">
    <property type="protein sequence ID" value="SVC24358.1"/>
    <property type="molecule type" value="Genomic_DNA"/>
</dbReference>
<evidence type="ECO:0000313" key="2">
    <source>
        <dbReference type="EMBL" id="SVC24358.1"/>
    </source>
</evidence>
<feature type="region of interest" description="Disordered" evidence="1">
    <location>
        <begin position="52"/>
        <end position="72"/>
    </location>
</feature>
<proteinExistence type="predicted"/>
<gene>
    <name evidence="2" type="ORF">METZ01_LOCUS277212</name>
</gene>
<evidence type="ECO:0000256" key="1">
    <source>
        <dbReference type="SAM" id="MobiDB-lite"/>
    </source>
</evidence>
<feature type="compositionally biased region" description="Polar residues" evidence="1">
    <location>
        <begin position="52"/>
        <end position="65"/>
    </location>
</feature>
<reference evidence="2" key="1">
    <citation type="submission" date="2018-05" db="EMBL/GenBank/DDBJ databases">
        <authorList>
            <person name="Lanie J.A."/>
            <person name="Ng W.-L."/>
            <person name="Kazmierczak K.M."/>
            <person name="Andrzejewski T.M."/>
            <person name="Davidsen T.M."/>
            <person name="Wayne K.J."/>
            <person name="Tettelin H."/>
            <person name="Glass J.I."/>
            <person name="Rusch D."/>
            <person name="Podicherti R."/>
            <person name="Tsui H.-C.T."/>
            <person name="Winkler M.E."/>
        </authorList>
    </citation>
    <scope>NUCLEOTIDE SEQUENCE</scope>
</reference>
<name>A0A382KIU7_9ZZZZ</name>
<protein>
    <submittedName>
        <fullName evidence="2">Uncharacterized protein</fullName>
    </submittedName>
</protein>
<accession>A0A382KIU7</accession>
<dbReference type="AlphaFoldDB" id="A0A382KIU7"/>
<feature type="region of interest" description="Disordered" evidence="1">
    <location>
        <begin position="1"/>
        <end position="39"/>
    </location>
</feature>
<organism evidence="2">
    <name type="scientific">marine metagenome</name>
    <dbReference type="NCBI Taxonomy" id="408172"/>
    <lineage>
        <taxon>unclassified sequences</taxon>
        <taxon>metagenomes</taxon>
        <taxon>ecological metagenomes</taxon>
    </lineage>
</organism>
<feature type="non-terminal residue" evidence="2">
    <location>
        <position position="72"/>
    </location>
</feature>
<sequence length="72" mass="7385">MPEMNGEKFPYPKAGVQPAAQDKLNPPNGGPASISGGANTIYQPEVSKVANTSIYLGPTEKTSGGANDVLNP</sequence>